<evidence type="ECO:0000313" key="1">
    <source>
        <dbReference type="EMBL" id="ELR72290.1"/>
    </source>
</evidence>
<name>L8JU44_9BACT</name>
<proteinExistence type="predicted"/>
<organism evidence="1 2">
    <name type="scientific">Fulvivirga imtechensis AK7</name>
    <dbReference type="NCBI Taxonomy" id="1237149"/>
    <lineage>
        <taxon>Bacteria</taxon>
        <taxon>Pseudomonadati</taxon>
        <taxon>Bacteroidota</taxon>
        <taxon>Cytophagia</taxon>
        <taxon>Cytophagales</taxon>
        <taxon>Fulvivirgaceae</taxon>
        <taxon>Fulvivirga</taxon>
    </lineage>
</organism>
<sequence length="287" mass="32914">MSSSIKPVNIHINKSLETLLVPLSDEENKLLEASLLEHGCIDPLLLWRRDGKDILIDGHNRFRICSKHGIDFKEEYIDFKNIEEAKFWIINNQLGRRNLTPDQLSYYRGLKYLQLKKSKGGYQNVLSKGQNERTTSEKIADQFSVSASTIKRDANYAKGIDVIGKSNATLKLKLLQGVVTFSKKDIQLLGESGVEIKVKNEADLYNKINLLKKESLSQVERELNSINISEEGNESVMEDPFLSYDERLKRIKGSILSYINKAINNRDLEAIIKLKELIERLEYLIRN</sequence>
<keyword evidence="2" id="KW-1185">Reference proteome</keyword>
<dbReference type="eggNOG" id="COG1475">
    <property type="taxonomic scope" value="Bacteria"/>
</dbReference>
<dbReference type="InterPro" id="IPR036086">
    <property type="entry name" value="ParB/Sulfiredoxin_sf"/>
</dbReference>
<dbReference type="AlphaFoldDB" id="L8JU44"/>
<evidence type="ECO:0008006" key="3">
    <source>
        <dbReference type="Google" id="ProtNLM"/>
    </source>
</evidence>
<dbReference type="Gene3D" id="3.90.1530.10">
    <property type="entry name" value="Conserved hypothetical protein from pyrococcus furiosus pfu- 392566-001, ParB domain"/>
    <property type="match status" value="1"/>
</dbReference>
<dbReference type="EMBL" id="AMZN01000025">
    <property type="protein sequence ID" value="ELR72290.1"/>
    <property type="molecule type" value="Genomic_DNA"/>
</dbReference>
<dbReference type="SUPFAM" id="SSF110849">
    <property type="entry name" value="ParB/Sulfiredoxin"/>
    <property type="match status" value="1"/>
</dbReference>
<dbReference type="Proteomes" id="UP000011135">
    <property type="component" value="Unassembled WGS sequence"/>
</dbReference>
<dbReference type="STRING" id="1237149.C900_01705"/>
<accession>L8JU44</accession>
<gene>
    <name evidence="1" type="ORF">C900_01705</name>
</gene>
<reference evidence="1 2" key="1">
    <citation type="submission" date="2012-12" db="EMBL/GenBank/DDBJ databases">
        <title>Genome assembly of Fulvivirga imtechensis AK7.</title>
        <authorList>
            <person name="Nupur N."/>
            <person name="Khatri I."/>
            <person name="Kumar R."/>
            <person name="Subramanian S."/>
            <person name="Pinnaka A."/>
        </authorList>
    </citation>
    <scope>NUCLEOTIDE SEQUENCE [LARGE SCALE GENOMIC DNA]</scope>
    <source>
        <strain evidence="1 2">AK7</strain>
    </source>
</reference>
<comment type="caution">
    <text evidence="1">The sequence shown here is derived from an EMBL/GenBank/DDBJ whole genome shotgun (WGS) entry which is preliminary data.</text>
</comment>
<evidence type="ECO:0000313" key="2">
    <source>
        <dbReference type="Proteomes" id="UP000011135"/>
    </source>
</evidence>
<protein>
    <recommendedName>
        <fullName evidence="3">ParB/Sulfiredoxin domain-containing protein</fullName>
    </recommendedName>
</protein>